<evidence type="ECO:0000256" key="7">
    <source>
        <dbReference type="ARBA" id="ARBA00034808"/>
    </source>
</evidence>
<reference evidence="13" key="1">
    <citation type="journal article" date="2019" name="Int. J. Syst. Evol. Microbiol.">
        <title>The Global Catalogue of Microorganisms (GCM) 10K type strain sequencing project: providing services to taxonomists for standard genome sequencing and annotation.</title>
        <authorList>
            <consortium name="The Broad Institute Genomics Platform"/>
            <consortium name="The Broad Institute Genome Sequencing Center for Infectious Disease"/>
            <person name="Wu L."/>
            <person name="Ma J."/>
        </authorList>
    </citation>
    <scope>NUCLEOTIDE SEQUENCE [LARGE SCALE GENOMIC DNA]</scope>
    <source>
        <strain evidence="13">CCM 7491</strain>
    </source>
</reference>
<dbReference type="InterPro" id="IPR003593">
    <property type="entry name" value="AAA+_ATPase"/>
</dbReference>
<proteinExistence type="predicted"/>
<dbReference type="InterPro" id="IPR027417">
    <property type="entry name" value="P-loop_NTPase"/>
</dbReference>
<dbReference type="InterPro" id="IPR000212">
    <property type="entry name" value="DNA_helicase_UvrD/REP"/>
</dbReference>
<dbReference type="PANTHER" id="PTHR11070:SF2">
    <property type="entry name" value="ATP-DEPENDENT DNA HELICASE SRS2"/>
    <property type="match status" value="1"/>
</dbReference>
<dbReference type="SUPFAM" id="SSF52540">
    <property type="entry name" value="P-loop containing nucleoside triphosphate hydrolases"/>
    <property type="match status" value="1"/>
</dbReference>
<dbReference type="Gene3D" id="3.40.50.300">
    <property type="entry name" value="P-loop containing nucleotide triphosphate hydrolases"/>
    <property type="match status" value="2"/>
</dbReference>
<evidence type="ECO:0000256" key="6">
    <source>
        <dbReference type="ARBA" id="ARBA00034617"/>
    </source>
</evidence>
<keyword evidence="4 10" id="KW-0067">ATP-binding</keyword>
<feature type="domain" description="UvrD-like helicase ATP-binding" evidence="11">
    <location>
        <begin position="56"/>
        <end position="328"/>
    </location>
</feature>
<dbReference type="Proteomes" id="UP001595681">
    <property type="component" value="Unassembled WGS sequence"/>
</dbReference>
<dbReference type="EMBL" id="JBHRVU010000005">
    <property type="protein sequence ID" value="MFC3443920.1"/>
    <property type="molecule type" value="Genomic_DNA"/>
</dbReference>
<sequence>MLAGDVCGGRTISRLRLNHCQCRLALKEERRLATIEGNRVEYRGGCWRMRVLRRVPPTPEQIAVVRRIQTGVSLIRGAAGSGKTTTALLALRAATGATVNQFRNDGRLPANVLVLTYNNSLRSYITAVAEGEMADYADDVRLYISTFDRWALDTLGWRGPAVASVRQRLLQLAFPFPRDTPFVKDEVEYLLGRLRPEQLGDYIAIERTGRGASPAMPRPIRTQLLEQVVEPYLTWKQDNAARDFNDIAVAMMEADPAFRYDVIVVDEAQDLSANQLRAVMRHAADDGTVMIVTDSAQRIYPRGSPWAEAGIVIAPGRSFRLNVNYRNSRQIATLAASIAAGLTLDDDGSLPNPAVCRRDGPVPTLLLGRFSRQLEFAMDRLRQIDLSRETVGFLHLKGGGWFEDIRAALNGSGFDYCELQGATEWPEGPANIGLCTLHSAKGLEFDHVFMIGLSGQHATYGNAPDDDRFESHRRLVAMGVGRARETVLLGTKPGEDLPLLGVIPDAVMERVQL</sequence>
<keyword evidence="1 10" id="KW-0547">Nucleotide-binding</keyword>
<keyword evidence="13" id="KW-1185">Reference proteome</keyword>
<evidence type="ECO:0000313" key="13">
    <source>
        <dbReference type="Proteomes" id="UP001595681"/>
    </source>
</evidence>
<comment type="caution">
    <text evidence="12">The sequence shown here is derived from an EMBL/GenBank/DDBJ whole genome shotgun (WGS) entry which is preliminary data.</text>
</comment>
<evidence type="ECO:0000256" key="10">
    <source>
        <dbReference type="PROSITE-ProRule" id="PRU00560"/>
    </source>
</evidence>
<comment type="catalytic activity">
    <reaction evidence="9">
        <text>ATP + H2O = ADP + phosphate + H(+)</text>
        <dbReference type="Rhea" id="RHEA:13065"/>
        <dbReference type="ChEBI" id="CHEBI:15377"/>
        <dbReference type="ChEBI" id="CHEBI:15378"/>
        <dbReference type="ChEBI" id="CHEBI:30616"/>
        <dbReference type="ChEBI" id="CHEBI:43474"/>
        <dbReference type="ChEBI" id="CHEBI:456216"/>
        <dbReference type="EC" id="5.6.2.4"/>
    </reaction>
</comment>
<dbReference type="RefSeq" id="WP_380798825.1">
    <property type="nucleotide sequence ID" value="NZ_JBHRVU010000005.1"/>
</dbReference>
<dbReference type="SMART" id="SM00382">
    <property type="entry name" value="AAA"/>
    <property type="match status" value="1"/>
</dbReference>
<evidence type="ECO:0000256" key="5">
    <source>
        <dbReference type="ARBA" id="ARBA00023235"/>
    </source>
</evidence>
<dbReference type="Pfam" id="PF13361">
    <property type="entry name" value="UvrD_C"/>
    <property type="match status" value="1"/>
</dbReference>
<keyword evidence="3 10" id="KW-0347">Helicase</keyword>
<dbReference type="PANTHER" id="PTHR11070">
    <property type="entry name" value="UVRD / RECB / PCRA DNA HELICASE FAMILY MEMBER"/>
    <property type="match status" value="1"/>
</dbReference>
<dbReference type="InterPro" id="IPR014017">
    <property type="entry name" value="DNA_helicase_UvrD-like_C"/>
</dbReference>
<evidence type="ECO:0000259" key="11">
    <source>
        <dbReference type="PROSITE" id="PS51198"/>
    </source>
</evidence>
<feature type="binding site" evidence="10">
    <location>
        <begin position="77"/>
        <end position="84"/>
    </location>
    <ligand>
        <name>ATP</name>
        <dbReference type="ChEBI" id="CHEBI:30616"/>
    </ligand>
</feature>
<protein>
    <recommendedName>
        <fullName evidence="7">DNA 3'-5' helicase</fullName>
        <ecNumber evidence="7">5.6.2.4</ecNumber>
    </recommendedName>
    <alternativeName>
        <fullName evidence="8">DNA 3'-5' helicase II</fullName>
    </alternativeName>
</protein>
<keyword evidence="5" id="KW-0413">Isomerase</keyword>
<accession>A0ABV7NLP2</accession>
<keyword evidence="2 10" id="KW-0378">Hydrolase</keyword>
<dbReference type="InterPro" id="IPR014016">
    <property type="entry name" value="UvrD-like_ATP-bd"/>
</dbReference>
<organism evidence="12 13">
    <name type="scientific">Sphingobium rhizovicinum</name>
    <dbReference type="NCBI Taxonomy" id="432308"/>
    <lineage>
        <taxon>Bacteria</taxon>
        <taxon>Pseudomonadati</taxon>
        <taxon>Pseudomonadota</taxon>
        <taxon>Alphaproteobacteria</taxon>
        <taxon>Sphingomonadales</taxon>
        <taxon>Sphingomonadaceae</taxon>
        <taxon>Sphingobium</taxon>
    </lineage>
</organism>
<comment type="catalytic activity">
    <reaction evidence="6">
        <text>Couples ATP hydrolysis with the unwinding of duplex DNA by translocating in the 3'-5' direction.</text>
        <dbReference type="EC" id="5.6.2.4"/>
    </reaction>
</comment>
<evidence type="ECO:0000256" key="4">
    <source>
        <dbReference type="ARBA" id="ARBA00022840"/>
    </source>
</evidence>
<evidence type="ECO:0000256" key="2">
    <source>
        <dbReference type="ARBA" id="ARBA00022801"/>
    </source>
</evidence>
<evidence type="ECO:0000313" key="12">
    <source>
        <dbReference type="EMBL" id="MFC3443920.1"/>
    </source>
</evidence>
<gene>
    <name evidence="12" type="ORF">ACFOKF_22485</name>
</gene>
<dbReference type="EC" id="5.6.2.4" evidence="7"/>
<dbReference type="Pfam" id="PF13245">
    <property type="entry name" value="AAA_19"/>
    <property type="match status" value="1"/>
</dbReference>
<dbReference type="PROSITE" id="PS51198">
    <property type="entry name" value="UVRD_HELICASE_ATP_BIND"/>
    <property type="match status" value="1"/>
</dbReference>
<evidence type="ECO:0000256" key="3">
    <source>
        <dbReference type="ARBA" id="ARBA00022806"/>
    </source>
</evidence>
<evidence type="ECO:0000256" key="8">
    <source>
        <dbReference type="ARBA" id="ARBA00034923"/>
    </source>
</evidence>
<evidence type="ECO:0000256" key="1">
    <source>
        <dbReference type="ARBA" id="ARBA00022741"/>
    </source>
</evidence>
<evidence type="ECO:0000256" key="9">
    <source>
        <dbReference type="ARBA" id="ARBA00048988"/>
    </source>
</evidence>
<name>A0ABV7NLP2_9SPHN</name>